<name>A0ABT6JAA1_9GAMM</name>
<protein>
    <submittedName>
        <fullName evidence="3">DUF4426 domain-containing protein</fullName>
    </submittedName>
</protein>
<sequence length="159" mass="17278">MTRAVLLLAAGLGLAACSAPAPPPEHGTRTREEAVLRSGDVVIRASVMPTLDLNEAMAREYGIERNPRSVLLLVGLREGPAMQETSVPAVISGNAIDLRGVRQPLELREIRSGGPENPLIDYVGTVRVTPPDTLRFDIEIVQQDGTRADLRFSRDLYPK</sequence>
<feature type="domain" description="DUF4426" evidence="2">
    <location>
        <begin position="38"/>
        <end position="158"/>
    </location>
</feature>
<dbReference type="InterPro" id="IPR025218">
    <property type="entry name" value="DUF4426"/>
</dbReference>
<evidence type="ECO:0000259" key="2">
    <source>
        <dbReference type="Pfam" id="PF14467"/>
    </source>
</evidence>
<feature type="signal peptide" evidence="1">
    <location>
        <begin position="1"/>
        <end position="21"/>
    </location>
</feature>
<keyword evidence="4" id="KW-1185">Reference proteome</keyword>
<evidence type="ECO:0000313" key="4">
    <source>
        <dbReference type="Proteomes" id="UP001156940"/>
    </source>
</evidence>
<dbReference type="EMBL" id="JARXRM010000034">
    <property type="protein sequence ID" value="MDH5823505.1"/>
    <property type="molecule type" value="Genomic_DNA"/>
</dbReference>
<dbReference type="PROSITE" id="PS51257">
    <property type="entry name" value="PROKAR_LIPOPROTEIN"/>
    <property type="match status" value="1"/>
</dbReference>
<gene>
    <name evidence="3" type="ORF">QFW77_10960</name>
</gene>
<dbReference type="Proteomes" id="UP001156940">
    <property type="component" value="Unassembled WGS sequence"/>
</dbReference>
<comment type="caution">
    <text evidence="3">The sequence shown here is derived from an EMBL/GenBank/DDBJ whole genome shotgun (WGS) entry which is preliminary data.</text>
</comment>
<dbReference type="Pfam" id="PF14467">
    <property type="entry name" value="DUF4426"/>
    <property type="match status" value="1"/>
</dbReference>
<evidence type="ECO:0000313" key="3">
    <source>
        <dbReference type="EMBL" id="MDH5823505.1"/>
    </source>
</evidence>
<evidence type="ECO:0000256" key="1">
    <source>
        <dbReference type="SAM" id="SignalP"/>
    </source>
</evidence>
<accession>A0ABT6JAA1</accession>
<reference evidence="3 4" key="1">
    <citation type="submission" date="2023-04" db="EMBL/GenBank/DDBJ databases">
        <title>Luteimonas endophyticus RD2P54.</title>
        <authorList>
            <person name="Sun J.-Q."/>
        </authorList>
    </citation>
    <scope>NUCLEOTIDE SEQUENCE [LARGE SCALE GENOMIC DNA]</scope>
    <source>
        <strain evidence="3 4">RD2P54</strain>
    </source>
</reference>
<keyword evidence="1" id="KW-0732">Signal</keyword>
<proteinExistence type="predicted"/>
<dbReference type="RefSeq" id="WP_280574710.1">
    <property type="nucleotide sequence ID" value="NZ_JARXRM010000034.1"/>
</dbReference>
<feature type="chain" id="PRO_5045289447" evidence="1">
    <location>
        <begin position="22"/>
        <end position="159"/>
    </location>
</feature>
<dbReference type="Gene3D" id="2.60.40.3340">
    <property type="entry name" value="Domain of unknown function DUF4426"/>
    <property type="match status" value="1"/>
</dbReference>
<organism evidence="3 4">
    <name type="scientific">Luteimonas endophytica</name>
    <dbReference type="NCBI Taxonomy" id="3042023"/>
    <lineage>
        <taxon>Bacteria</taxon>
        <taxon>Pseudomonadati</taxon>
        <taxon>Pseudomonadota</taxon>
        <taxon>Gammaproteobacteria</taxon>
        <taxon>Lysobacterales</taxon>
        <taxon>Lysobacteraceae</taxon>
        <taxon>Luteimonas</taxon>
    </lineage>
</organism>